<name>A0A3E0X1P7_9GAMM</name>
<feature type="transmembrane region" description="Helical" evidence="1">
    <location>
        <begin position="15"/>
        <end position="37"/>
    </location>
</feature>
<keyword evidence="1" id="KW-1133">Transmembrane helix</keyword>
<evidence type="ECO:0000256" key="1">
    <source>
        <dbReference type="SAM" id="Phobius"/>
    </source>
</evidence>
<dbReference type="Proteomes" id="UP000256763">
    <property type="component" value="Unassembled WGS sequence"/>
</dbReference>
<proteinExistence type="predicted"/>
<dbReference type="SUPFAM" id="SSF52833">
    <property type="entry name" value="Thioredoxin-like"/>
    <property type="match status" value="1"/>
</dbReference>
<evidence type="ECO:0000313" key="2">
    <source>
        <dbReference type="EMBL" id="RFA39531.1"/>
    </source>
</evidence>
<sequence length="200" mass="22275">MEVDKATLRRNRIKLVSLAVLFFGPVILAWVLLAIGWRPDVTVNHGEFIEPPVPLATESLQHHGEPLAVDQVRGRWTIVHLYPSGCSEACLALLDETARVHVALNQNQDRARRLLIVPDTAEFPASLEADERLVQVTAPIGFFDTLAIDPAGTLVLVDPAGLTIMQYALPLEARGLLKDLERLMRASRRELERHQAKVED</sequence>
<keyword evidence="1" id="KW-0472">Membrane</keyword>
<dbReference type="AlphaFoldDB" id="A0A3E0X1P7"/>
<gene>
    <name evidence="2" type="ORF">CAL65_01810</name>
</gene>
<protein>
    <recommendedName>
        <fullName evidence="4">Thioredoxin domain-containing protein</fullName>
    </recommendedName>
</protein>
<reference evidence="3" key="1">
    <citation type="submission" date="2017-05" db="EMBL/GenBank/DDBJ databases">
        <authorList>
            <person name="Sharma S."/>
            <person name="Sidhu C."/>
            <person name="Pinnaka A.K."/>
        </authorList>
    </citation>
    <scope>NUCLEOTIDE SEQUENCE [LARGE SCALE GENOMIC DNA]</scope>
    <source>
        <strain evidence="3">AK93</strain>
    </source>
</reference>
<accession>A0A3E0X1P7</accession>
<keyword evidence="1" id="KW-0812">Transmembrane</keyword>
<dbReference type="InterPro" id="IPR036249">
    <property type="entry name" value="Thioredoxin-like_sf"/>
</dbReference>
<comment type="caution">
    <text evidence="2">The sequence shown here is derived from an EMBL/GenBank/DDBJ whole genome shotgun (WGS) entry which is preliminary data.</text>
</comment>
<organism evidence="2 3">
    <name type="scientific">Alkalilimnicola ehrlichii</name>
    <dbReference type="NCBI Taxonomy" id="351052"/>
    <lineage>
        <taxon>Bacteria</taxon>
        <taxon>Pseudomonadati</taxon>
        <taxon>Pseudomonadota</taxon>
        <taxon>Gammaproteobacteria</taxon>
        <taxon>Chromatiales</taxon>
        <taxon>Ectothiorhodospiraceae</taxon>
        <taxon>Alkalilimnicola</taxon>
    </lineage>
</organism>
<evidence type="ECO:0008006" key="4">
    <source>
        <dbReference type="Google" id="ProtNLM"/>
    </source>
</evidence>
<evidence type="ECO:0000313" key="3">
    <source>
        <dbReference type="Proteomes" id="UP000256763"/>
    </source>
</evidence>
<keyword evidence="3" id="KW-1185">Reference proteome</keyword>
<dbReference type="EMBL" id="NFZW01000001">
    <property type="protein sequence ID" value="RFA39531.1"/>
    <property type="molecule type" value="Genomic_DNA"/>
</dbReference>